<sequence>MELAVNPEPSLANRVNLCEAARSATGYATAGARDYSALSRPLLEHSDLLESEPLILTDQHHHTLTFKATFPADGSKKHKTVLEACLAEKGIERPLNSFLGLLDGDEYEIGKGLTEPEKIETWDLIQKKLKEFKSSGQVLSQQETIKLGQKYQQLQARDCHLNFLTSGWDLRHFYRSIKALSAQGQEKVVHAVMGKVLSHTREFFSLRGSQFSKRFAKIHQEFIELQPNFLGQTHSLSTKLDQAGPDTIDEVMKGSPITSFTEKLVDFFKEPELTTPNLEQRRIEYQLVYYMLNFIDQNHPRIISKTVKCTETKLPRTERDKH</sequence>
<name>A0A5B0MC48_PUCGR</name>
<dbReference type="OrthoDB" id="2500893at2759"/>
<keyword evidence="2" id="KW-1185">Reference proteome</keyword>
<protein>
    <submittedName>
        <fullName evidence="1">Uncharacterized protein</fullName>
    </submittedName>
</protein>
<dbReference type="Proteomes" id="UP000324748">
    <property type="component" value="Unassembled WGS sequence"/>
</dbReference>
<dbReference type="EMBL" id="VSWC01000157">
    <property type="protein sequence ID" value="KAA1074667.1"/>
    <property type="molecule type" value="Genomic_DNA"/>
</dbReference>
<reference evidence="1 2" key="1">
    <citation type="submission" date="2019-05" db="EMBL/GenBank/DDBJ databases">
        <title>Emergence of the Ug99 lineage of the wheat stem rust pathogen through somatic hybridization.</title>
        <authorList>
            <person name="Li F."/>
            <person name="Upadhyaya N.M."/>
            <person name="Sperschneider J."/>
            <person name="Matny O."/>
            <person name="Nguyen-Phuc H."/>
            <person name="Mago R."/>
            <person name="Raley C."/>
            <person name="Miller M.E."/>
            <person name="Silverstein K.A.T."/>
            <person name="Henningsen E."/>
            <person name="Hirsch C.D."/>
            <person name="Visser B."/>
            <person name="Pretorius Z.A."/>
            <person name="Steffenson B.J."/>
            <person name="Schwessinger B."/>
            <person name="Dodds P.N."/>
            <person name="Figueroa M."/>
        </authorList>
    </citation>
    <scope>NUCLEOTIDE SEQUENCE [LARGE SCALE GENOMIC DNA]</scope>
    <source>
        <strain evidence="1">21-0</strain>
    </source>
</reference>
<dbReference type="AlphaFoldDB" id="A0A5B0MC48"/>
<organism evidence="1 2">
    <name type="scientific">Puccinia graminis f. sp. tritici</name>
    <dbReference type="NCBI Taxonomy" id="56615"/>
    <lineage>
        <taxon>Eukaryota</taxon>
        <taxon>Fungi</taxon>
        <taxon>Dikarya</taxon>
        <taxon>Basidiomycota</taxon>
        <taxon>Pucciniomycotina</taxon>
        <taxon>Pucciniomycetes</taxon>
        <taxon>Pucciniales</taxon>
        <taxon>Pucciniaceae</taxon>
        <taxon>Puccinia</taxon>
    </lineage>
</organism>
<proteinExistence type="predicted"/>
<evidence type="ECO:0000313" key="1">
    <source>
        <dbReference type="EMBL" id="KAA1074667.1"/>
    </source>
</evidence>
<accession>A0A5B0MC48</accession>
<comment type="caution">
    <text evidence="1">The sequence shown here is derived from an EMBL/GenBank/DDBJ whole genome shotgun (WGS) entry which is preliminary data.</text>
</comment>
<evidence type="ECO:0000313" key="2">
    <source>
        <dbReference type="Proteomes" id="UP000324748"/>
    </source>
</evidence>
<gene>
    <name evidence="1" type="ORF">PGT21_015206</name>
</gene>